<protein>
    <recommendedName>
        <fullName evidence="4">Zinc finger/thioredoxin putative domain-containing protein</fullName>
    </recommendedName>
</protein>
<feature type="region of interest" description="Disordered" evidence="1">
    <location>
        <begin position="41"/>
        <end position="66"/>
    </location>
</feature>
<comment type="caution">
    <text evidence="2">The sequence shown here is derived from an EMBL/GenBank/DDBJ whole genome shotgun (WGS) entry which is preliminary data.</text>
</comment>
<evidence type="ECO:0000313" key="3">
    <source>
        <dbReference type="Proteomes" id="UP000551616"/>
    </source>
</evidence>
<organism evidence="2 3">
    <name type="scientific">Bremerella alba</name>
    <dbReference type="NCBI Taxonomy" id="980252"/>
    <lineage>
        <taxon>Bacteria</taxon>
        <taxon>Pseudomonadati</taxon>
        <taxon>Planctomycetota</taxon>
        <taxon>Planctomycetia</taxon>
        <taxon>Pirellulales</taxon>
        <taxon>Pirellulaceae</taxon>
        <taxon>Bremerella</taxon>
    </lineage>
</organism>
<name>A0A7V8V977_9BACT</name>
<dbReference type="EMBL" id="JABRWO010000014">
    <property type="protein sequence ID" value="MBA2117289.1"/>
    <property type="molecule type" value="Genomic_DNA"/>
</dbReference>
<gene>
    <name evidence="2" type="ORF">HOV93_44860</name>
</gene>
<dbReference type="Proteomes" id="UP000551616">
    <property type="component" value="Unassembled WGS sequence"/>
</dbReference>
<sequence>MSDDLIRFKCKHCRNTIKAKAKYAGKKISCPGCKQAIRVPSADAVSDSNGKKKSEKSNDKDRGDSTVILRNSPVATEAQKREGKKLGIKFNEEVSARELSELIEWEKKNRAQRIKVAKNKLEAMLAELTPMEFMDEMLLRRQTGVLLLVDADEFGGDRENLSRCTAKIFSTDDLSESDLPTILQHTLAQLHAGQDVPQTRQRYNTGDEED</sequence>
<accession>A0A7V8V977</accession>
<evidence type="ECO:0000313" key="2">
    <source>
        <dbReference type="EMBL" id="MBA2117289.1"/>
    </source>
</evidence>
<dbReference type="AlphaFoldDB" id="A0A7V8V977"/>
<feature type="compositionally biased region" description="Basic and acidic residues" evidence="1">
    <location>
        <begin position="49"/>
        <end position="64"/>
    </location>
</feature>
<reference evidence="2 3" key="1">
    <citation type="submission" date="2020-05" db="EMBL/GenBank/DDBJ databases">
        <title>Bremerella alba sp. nov., a novel planctomycete isolated from the surface of the macroalga Fucus spiralis.</title>
        <authorList>
            <person name="Godinho O."/>
            <person name="Botelho R."/>
            <person name="Albuquerque L."/>
            <person name="Wiegand S."/>
            <person name="Da Costa M.S."/>
            <person name="Lobo-Da-Cunha A."/>
            <person name="Jogler C."/>
            <person name="Lage O.M."/>
        </authorList>
    </citation>
    <scope>NUCLEOTIDE SEQUENCE [LARGE SCALE GENOMIC DNA]</scope>
    <source>
        <strain evidence="2 3">FF15</strain>
    </source>
</reference>
<evidence type="ECO:0000256" key="1">
    <source>
        <dbReference type="SAM" id="MobiDB-lite"/>
    </source>
</evidence>
<proteinExistence type="predicted"/>
<keyword evidence="3" id="KW-1185">Reference proteome</keyword>
<evidence type="ECO:0008006" key="4">
    <source>
        <dbReference type="Google" id="ProtNLM"/>
    </source>
</evidence>